<feature type="transmembrane region" description="Helical" evidence="5">
    <location>
        <begin position="127"/>
        <end position="146"/>
    </location>
</feature>
<feature type="transmembrane region" description="Helical" evidence="5">
    <location>
        <begin position="277"/>
        <end position="296"/>
    </location>
</feature>
<keyword evidence="2 5" id="KW-0812">Transmembrane</keyword>
<dbReference type="InterPro" id="IPR037185">
    <property type="entry name" value="EmrE-like"/>
</dbReference>
<dbReference type="PANTHER" id="PTHR11132">
    <property type="entry name" value="SOLUTE CARRIER FAMILY 35"/>
    <property type="match status" value="1"/>
</dbReference>
<feature type="transmembrane region" description="Helical" evidence="5">
    <location>
        <begin position="100"/>
        <end position="120"/>
    </location>
</feature>
<dbReference type="STRING" id="188477.A0A3S0Z509"/>
<comment type="subcellular location">
    <subcellularLocation>
        <location evidence="1">Membrane</location>
        <topology evidence="1">Multi-pass membrane protein</topology>
    </subcellularLocation>
</comment>
<feature type="transmembrane region" description="Helical" evidence="5">
    <location>
        <begin position="251"/>
        <end position="271"/>
    </location>
</feature>
<evidence type="ECO:0000256" key="2">
    <source>
        <dbReference type="ARBA" id="ARBA00022692"/>
    </source>
</evidence>
<keyword evidence="3 5" id="KW-1133">Transmembrane helix</keyword>
<evidence type="ECO:0000256" key="1">
    <source>
        <dbReference type="ARBA" id="ARBA00004141"/>
    </source>
</evidence>
<sequence>MTTMESNRKERLVAIGACANIGSSIIIVLLNKWIYTMYNFPNITLTCIHFIVTSFGLFICRHMNIFQPKSLPFMSMLPLAFSFCGFVVFTNLSLESNTVGTYQIIKTLTTPCIIFIQTYFYGRNFSFNVKLTLIPITLGVFLNSVYDIKFNFIGIMFATTGVMITSLYQVWVGEKQSELQVNSMQLLYYQAPLSAFLLLFVIPFFEPLDAFHGVFFNWPLEALAAVTLSACIAFSVNLSIFWIIGNTSAVTYNMIGHLKFSLTLIGGYLLFHDPIQPLQLLGILCTVAGVVAYTHIKRQEMRQKSLPTSIVSVNSNYSKS</sequence>
<feature type="transmembrane region" description="Helical" evidence="5">
    <location>
        <begin position="152"/>
        <end position="174"/>
    </location>
</feature>
<evidence type="ECO:0000259" key="6">
    <source>
        <dbReference type="Pfam" id="PF03151"/>
    </source>
</evidence>
<protein>
    <recommendedName>
        <fullName evidence="6">Sugar phosphate transporter domain-containing protein</fullName>
    </recommendedName>
</protein>
<feature type="transmembrane region" description="Helical" evidence="5">
    <location>
        <begin position="12"/>
        <end position="34"/>
    </location>
</feature>
<keyword evidence="4 5" id="KW-0472">Membrane</keyword>
<dbReference type="InterPro" id="IPR050186">
    <property type="entry name" value="TPT_transporter"/>
</dbReference>
<dbReference type="OrthoDB" id="5547497at2759"/>
<feature type="transmembrane region" description="Helical" evidence="5">
    <location>
        <begin position="186"/>
        <end position="205"/>
    </location>
</feature>
<evidence type="ECO:0000256" key="3">
    <source>
        <dbReference type="ARBA" id="ARBA00022989"/>
    </source>
</evidence>
<gene>
    <name evidence="7" type="ORF">EGW08_021393</name>
</gene>
<name>A0A3S0Z509_ELYCH</name>
<dbReference type="GO" id="GO:0016020">
    <property type="term" value="C:membrane"/>
    <property type="evidence" value="ECO:0007669"/>
    <property type="project" value="UniProtKB-SubCell"/>
</dbReference>
<evidence type="ECO:0000313" key="8">
    <source>
        <dbReference type="Proteomes" id="UP000271974"/>
    </source>
</evidence>
<dbReference type="AlphaFoldDB" id="A0A3S0Z509"/>
<accession>A0A3S0Z509</accession>
<feature type="transmembrane region" description="Helical" evidence="5">
    <location>
        <begin position="40"/>
        <end position="59"/>
    </location>
</feature>
<dbReference type="EMBL" id="RQTK01001322">
    <property type="protein sequence ID" value="RUS70846.1"/>
    <property type="molecule type" value="Genomic_DNA"/>
</dbReference>
<feature type="domain" description="Sugar phosphate transporter" evidence="6">
    <location>
        <begin position="24"/>
        <end position="293"/>
    </location>
</feature>
<evidence type="ECO:0000313" key="7">
    <source>
        <dbReference type="EMBL" id="RUS70846.1"/>
    </source>
</evidence>
<dbReference type="SUPFAM" id="SSF103481">
    <property type="entry name" value="Multidrug resistance efflux transporter EmrE"/>
    <property type="match status" value="1"/>
</dbReference>
<organism evidence="7 8">
    <name type="scientific">Elysia chlorotica</name>
    <name type="common">Eastern emerald elysia</name>
    <name type="synonym">Sea slug</name>
    <dbReference type="NCBI Taxonomy" id="188477"/>
    <lineage>
        <taxon>Eukaryota</taxon>
        <taxon>Metazoa</taxon>
        <taxon>Spiralia</taxon>
        <taxon>Lophotrochozoa</taxon>
        <taxon>Mollusca</taxon>
        <taxon>Gastropoda</taxon>
        <taxon>Heterobranchia</taxon>
        <taxon>Euthyneura</taxon>
        <taxon>Panpulmonata</taxon>
        <taxon>Sacoglossa</taxon>
        <taxon>Placobranchoidea</taxon>
        <taxon>Plakobranchidae</taxon>
        <taxon>Elysia</taxon>
    </lineage>
</organism>
<keyword evidence="8" id="KW-1185">Reference proteome</keyword>
<reference evidence="7 8" key="1">
    <citation type="submission" date="2019-01" db="EMBL/GenBank/DDBJ databases">
        <title>A draft genome assembly of the solar-powered sea slug Elysia chlorotica.</title>
        <authorList>
            <person name="Cai H."/>
            <person name="Li Q."/>
            <person name="Fang X."/>
            <person name="Li J."/>
            <person name="Curtis N.E."/>
            <person name="Altenburger A."/>
            <person name="Shibata T."/>
            <person name="Feng M."/>
            <person name="Maeda T."/>
            <person name="Schwartz J.A."/>
            <person name="Shigenobu S."/>
            <person name="Lundholm N."/>
            <person name="Nishiyama T."/>
            <person name="Yang H."/>
            <person name="Hasebe M."/>
            <person name="Li S."/>
            <person name="Pierce S.K."/>
            <person name="Wang J."/>
        </authorList>
    </citation>
    <scope>NUCLEOTIDE SEQUENCE [LARGE SCALE GENOMIC DNA]</scope>
    <source>
        <strain evidence="7">EC2010</strain>
        <tissue evidence="7">Whole organism of an adult</tissue>
    </source>
</reference>
<dbReference type="Pfam" id="PF03151">
    <property type="entry name" value="TPT"/>
    <property type="match status" value="1"/>
</dbReference>
<feature type="transmembrane region" description="Helical" evidence="5">
    <location>
        <begin position="71"/>
        <end position="94"/>
    </location>
</feature>
<proteinExistence type="predicted"/>
<evidence type="ECO:0000256" key="5">
    <source>
        <dbReference type="SAM" id="Phobius"/>
    </source>
</evidence>
<feature type="transmembrane region" description="Helical" evidence="5">
    <location>
        <begin position="225"/>
        <end position="244"/>
    </location>
</feature>
<dbReference type="Gene3D" id="1.10.3730.20">
    <property type="match status" value="1"/>
</dbReference>
<dbReference type="Proteomes" id="UP000271974">
    <property type="component" value="Unassembled WGS sequence"/>
</dbReference>
<evidence type="ECO:0000256" key="4">
    <source>
        <dbReference type="ARBA" id="ARBA00023136"/>
    </source>
</evidence>
<dbReference type="InterPro" id="IPR004853">
    <property type="entry name" value="Sugar_P_trans_dom"/>
</dbReference>
<comment type="caution">
    <text evidence="7">The sequence shown here is derived from an EMBL/GenBank/DDBJ whole genome shotgun (WGS) entry which is preliminary data.</text>
</comment>